<dbReference type="InterPro" id="IPR012910">
    <property type="entry name" value="Plug_dom"/>
</dbReference>
<evidence type="ECO:0000256" key="2">
    <source>
        <dbReference type="PROSITE-ProRule" id="PRU01360"/>
    </source>
</evidence>
<dbReference type="Pfam" id="PF07715">
    <property type="entry name" value="Plug"/>
    <property type="match status" value="1"/>
</dbReference>
<dbReference type="InterPro" id="IPR008969">
    <property type="entry name" value="CarboxyPept-like_regulatory"/>
</dbReference>
<evidence type="ECO:0000313" key="4">
    <source>
        <dbReference type="EMBL" id="MBO8459900.1"/>
    </source>
</evidence>
<dbReference type="NCBIfam" id="TIGR04057">
    <property type="entry name" value="SusC_RagA_signa"/>
    <property type="match status" value="1"/>
</dbReference>
<evidence type="ECO:0000259" key="3">
    <source>
        <dbReference type="Pfam" id="PF07715"/>
    </source>
</evidence>
<dbReference type="InterPro" id="IPR023997">
    <property type="entry name" value="TonB-dep_OMP_SusC/RagA_CS"/>
</dbReference>
<gene>
    <name evidence="4" type="ORF">IAA73_06165</name>
</gene>
<proteinExistence type="inferred from homology"/>
<protein>
    <submittedName>
        <fullName evidence="4">TonB-dependent receptor plug domain-containing protein</fullName>
    </submittedName>
</protein>
<keyword evidence="1" id="KW-0732">Signal</keyword>
<dbReference type="GO" id="GO:0009279">
    <property type="term" value="C:cell outer membrane"/>
    <property type="evidence" value="ECO:0007669"/>
    <property type="project" value="UniProtKB-SubCell"/>
</dbReference>
<keyword evidence="2" id="KW-0998">Cell outer membrane</keyword>
<feature type="domain" description="TonB-dependent receptor plug" evidence="3">
    <location>
        <begin position="217"/>
        <end position="327"/>
    </location>
</feature>
<comment type="similarity">
    <text evidence="2">Belongs to the TonB-dependent receptor family.</text>
</comment>
<reference evidence="4" key="1">
    <citation type="submission" date="2020-10" db="EMBL/GenBank/DDBJ databases">
        <authorList>
            <person name="Gilroy R."/>
        </authorList>
    </citation>
    <scope>NUCLEOTIDE SEQUENCE</scope>
    <source>
        <strain evidence="4">G3-3990</strain>
    </source>
</reference>
<dbReference type="GO" id="GO:0015344">
    <property type="term" value="F:siderophore uptake transmembrane transporter activity"/>
    <property type="evidence" value="ECO:0007669"/>
    <property type="project" value="TreeGrafter"/>
</dbReference>
<comment type="subcellular location">
    <subcellularLocation>
        <location evidence="2">Cell outer membrane</location>
        <topology evidence="2">Multi-pass membrane protein</topology>
    </subcellularLocation>
</comment>
<name>A0A9D9HTX4_9BACT</name>
<dbReference type="PROSITE" id="PS52016">
    <property type="entry name" value="TONB_DEPENDENT_REC_3"/>
    <property type="match status" value="1"/>
</dbReference>
<accession>A0A9D9HTX4</accession>
<dbReference type="SUPFAM" id="SSF56935">
    <property type="entry name" value="Porins"/>
    <property type="match status" value="1"/>
</dbReference>
<dbReference type="SUPFAM" id="SSF49464">
    <property type="entry name" value="Carboxypeptidase regulatory domain-like"/>
    <property type="match status" value="1"/>
</dbReference>
<dbReference type="PANTHER" id="PTHR30069">
    <property type="entry name" value="TONB-DEPENDENT OUTER MEMBRANE RECEPTOR"/>
    <property type="match status" value="1"/>
</dbReference>
<evidence type="ECO:0000313" key="5">
    <source>
        <dbReference type="Proteomes" id="UP000823641"/>
    </source>
</evidence>
<comment type="caution">
    <text evidence="4">The sequence shown here is derived from an EMBL/GenBank/DDBJ whole genome shotgun (WGS) entry which is preliminary data.</text>
</comment>
<dbReference type="FunFam" id="2.60.40.1120:FF:000003">
    <property type="entry name" value="Outer membrane protein Omp121"/>
    <property type="match status" value="1"/>
</dbReference>
<evidence type="ECO:0000256" key="1">
    <source>
        <dbReference type="ARBA" id="ARBA00022729"/>
    </source>
</evidence>
<keyword evidence="2" id="KW-0472">Membrane</keyword>
<dbReference type="Gene3D" id="2.60.40.1120">
    <property type="entry name" value="Carboxypeptidase-like, regulatory domain"/>
    <property type="match status" value="1"/>
</dbReference>
<keyword evidence="2" id="KW-0813">Transport</keyword>
<organism evidence="4 5">
    <name type="scientific">Candidatus Gallipaludibacter merdavium</name>
    <dbReference type="NCBI Taxonomy" id="2840839"/>
    <lineage>
        <taxon>Bacteria</taxon>
        <taxon>Pseudomonadati</taxon>
        <taxon>Bacteroidota</taxon>
        <taxon>Bacteroidia</taxon>
        <taxon>Bacteroidales</taxon>
        <taxon>Candidatus Gallipaludibacter</taxon>
    </lineage>
</organism>
<keyword evidence="4" id="KW-0675">Receptor</keyword>
<sequence>MKKKTNQTFSDDKGSEKHGISRYLALSLCMLTFIGASAQTGKITLKIENAPVKELFNAIEKQSSYRFSYRDADLKGKQNVTVSSQDENLKDVLTRELAKQGLSYRVQDNLIIILPVSQQKSTTSKTNKITGIVKDTNGEPIIGANITVKGQSIGTITDIDGQFILDAPEDAVLQISYIGYVAQDIHTKGKKEFNVMLEEDSEMLDEVVVVGYGSMRKRDLTGAVSSIDSKKFEKDAPRSVEDLLRTGVPGLNIGLSNTAKGDVDLNSSVQIRGQRSLKAGNGPLVVLDGIIFLGELSEINPSDIDRIDVLKDAASAAIYGAKSANGVILITTKKGQTGKPVVRFDASIGFATMGANREVYDPEGYLQYRSDYFNSSNNFQTPAKFVRPTTENLKKYGMSIEEWRAMDNLQGSDEDIWLQRIGLTDTERENYFAGKTNSVW</sequence>
<dbReference type="InterPro" id="IPR037066">
    <property type="entry name" value="Plug_dom_sf"/>
</dbReference>
<dbReference type="Pfam" id="PF13715">
    <property type="entry name" value="CarbopepD_reg_2"/>
    <property type="match status" value="1"/>
</dbReference>
<dbReference type="Gene3D" id="3.55.50.30">
    <property type="match status" value="1"/>
</dbReference>
<dbReference type="Proteomes" id="UP000823641">
    <property type="component" value="Unassembled WGS sequence"/>
</dbReference>
<reference evidence="4" key="2">
    <citation type="journal article" date="2021" name="PeerJ">
        <title>Extensive microbial diversity within the chicken gut microbiome revealed by metagenomics and culture.</title>
        <authorList>
            <person name="Gilroy R."/>
            <person name="Ravi A."/>
            <person name="Getino M."/>
            <person name="Pursley I."/>
            <person name="Horton D.L."/>
            <person name="Alikhan N.F."/>
            <person name="Baker D."/>
            <person name="Gharbi K."/>
            <person name="Hall N."/>
            <person name="Watson M."/>
            <person name="Adriaenssens E.M."/>
            <person name="Foster-Nyarko E."/>
            <person name="Jarju S."/>
            <person name="Secka A."/>
            <person name="Antonio M."/>
            <person name="Oren A."/>
            <person name="Chaudhuri R.R."/>
            <person name="La Ragione R."/>
            <person name="Hildebrand F."/>
            <person name="Pallen M.J."/>
        </authorList>
    </citation>
    <scope>NUCLEOTIDE SEQUENCE</scope>
    <source>
        <strain evidence="4">G3-3990</strain>
    </source>
</reference>
<dbReference type="AlphaFoldDB" id="A0A9D9HTX4"/>
<dbReference type="EMBL" id="JADIMG010000061">
    <property type="protein sequence ID" value="MBO8459900.1"/>
    <property type="molecule type" value="Genomic_DNA"/>
</dbReference>
<keyword evidence="2" id="KW-1134">Transmembrane beta strand</keyword>
<dbReference type="Gene3D" id="2.170.130.10">
    <property type="entry name" value="TonB-dependent receptor, plug domain"/>
    <property type="match status" value="1"/>
</dbReference>
<dbReference type="InterPro" id="IPR039426">
    <property type="entry name" value="TonB-dep_rcpt-like"/>
</dbReference>
<keyword evidence="2" id="KW-0812">Transmembrane</keyword>
<dbReference type="PANTHER" id="PTHR30069:SF29">
    <property type="entry name" value="HEMOGLOBIN AND HEMOGLOBIN-HAPTOGLOBIN-BINDING PROTEIN 1-RELATED"/>
    <property type="match status" value="1"/>
</dbReference>
<dbReference type="GO" id="GO:0044718">
    <property type="term" value="P:siderophore transmembrane transport"/>
    <property type="evidence" value="ECO:0007669"/>
    <property type="project" value="TreeGrafter"/>
</dbReference>